<proteinExistence type="predicted"/>
<reference evidence="1 2" key="1">
    <citation type="submission" date="2018-06" db="EMBL/GenBank/DDBJ databases">
        <authorList>
            <consortium name="Pathogen Informatics"/>
            <person name="Doyle S."/>
        </authorList>
    </citation>
    <scope>NUCLEOTIDE SEQUENCE [LARGE SCALE GENOMIC DNA]</scope>
    <source>
        <strain evidence="1 2">NCTC10684</strain>
    </source>
</reference>
<sequence length="100" mass="10945">MSIIGEFHQYGSVLRHACRDSRIENMMNGLPRELQVELGWIDGLTHHGSGAAGQLHKYGRVAMLIDALPMDIQIELGWPVGPLAPATNVIAFARPKARCA</sequence>
<protein>
    <submittedName>
        <fullName evidence="1">Uncharacterized protein</fullName>
    </submittedName>
</protein>
<dbReference type="RefSeq" id="WP_131922296.1">
    <property type="nucleotide sequence ID" value="NZ_BAAAVY010000002.1"/>
</dbReference>
<dbReference type="EMBL" id="UFSM01000001">
    <property type="protein sequence ID" value="SUU89486.1"/>
    <property type="molecule type" value="Genomic_DNA"/>
</dbReference>
<dbReference type="Proteomes" id="UP000254701">
    <property type="component" value="Unassembled WGS sequence"/>
</dbReference>
<accession>A0A380WMK4</accession>
<evidence type="ECO:0000313" key="1">
    <source>
        <dbReference type="EMBL" id="SUU89486.1"/>
    </source>
</evidence>
<organism evidence="1 2">
    <name type="scientific">Aminobacter aminovorans</name>
    <name type="common">Chelatobacter heintzii</name>
    <dbReference type="NCBI Taxonomy" id="83263"/>
    <lineage>
        <taxon>Bacteria</taxon>
        <taxon>Pseudomonadati</taxon>
        <taxon>Pseudomonadota</taxon>
        <taxon>Alphaproteobacteria</taxon>
        <taxon>Hyphomicrobiales</taxon>
        <taxon>Phyllobacteriaceae</taxon>
        <taxon>Aminobacter</taxon>
    </lineage>
</organism>
<dbReference type="OrthoDB" id="8114991at2"/>
<name>A0A380WMK4_AMIAI</name>
<evidence type="ECO:0000313" key="2">
    <source>
        <dbReference type="Proteomes" id="UP000254701"/>
    </source>
</evidence>
<dbReference type="AlphaFoldDB" id="A0A380WMK4"/>
<gene>
    <name evidence="1" type="ORF">NCTC10684_02727</name>
</gene>